<protein>
    <submittedName>
        <fullName evidence="3">Cathepsin L</fullName>
    </submittedName>
</protein>
<dbReference type="EMBL" id="BPLR01003243">
    <property type="protein sequence ID" value="GIX82496.1"/>
    <property type="molecule type" value="Genomic_DNA"/>
</dbReference>
<dbReference type="InterPro" id="IPR025660">
    <property type="entry name" value="Pept_his_AS"/>
</dbReference>
<comment type="caution">
    <text evidence="3">The sequence shown here is derived from an EMBL/GenBank/DDBJ whole genome shotgun (WGS) entry which is preliminary data.</text>
</comment>
<reference evidence="3 4" key="1">
    <citation type="submission" date="2021-06" db="EMBL/GenBank/DDBJ databases">
        <title>Caerostris extrusa draft genome.</title>
        <authorList>
            <person name="Kono N."/>
            <person name="Arakawa K."/>
        </authorList>
    </citation>
    <scope>NUCLEOTIDE SEQUENCE [LARGE SCALE GENOMIC DNA]</scope>
</reference>
<dbReference type="InterPro" id="IPR000668">
    <property type="entry name" value="Peptidase_C1A_C"/>
</dbReference>
<dbReference type="GO" id="GO:0008234">
    <property type="term" value="F:cysteine-type peptidase activity"/>
    <property type="evidence" value="ECO:0007669"/>
    <property type="project" value="InterPro"/>
</dbReference>
<evidence type="ECO:0000313" key="4">
    <source>
        <dbReference type="Proteomes" id="UP001054945"/>
    </source>
</evidence>
<evidence type="ECO:0000256" key="1">
    <source>
        <dbReference type="ARBA" id="ARBA00008455"/>
    </source>
</evidence>
<dbReference type="SMART" id="SM00645">
    <property type="entry name" value="Pept_C1"/>
    <property type="match status" value="1"/>
</dbReference>
<dbReference type="Pfam" id="PF00112">
    <property type="entry name" value="Peptidase_C1"/>
    <property type="match status" value="1"/>
</dbReference>
<dbReference type="Proteomes" id="UP001054945">
    <property type="component" value="Unassembled WGS sequence"/>
</dbReference>
<dbReference type="InterPro" id="IPR013128">
    <property type="entry name" value="Peptidase_C1A"/>
</dbReference>
<proteinExistence type="inferred from homology"/>
<gene>
    <name evidence="3" type="ORF">CEXT_497371</name>
</gene>
<sequence length="172" mass="18298">MPTPVTWPVALNYAVEDPWREQPDRGGPTDSRLGLNPVSLLAREYADNGCNGGLMTAAFDYIKSVTGEDSEVSYPYQGKQGQCNFREGNVVASVTGYVEIPSGDEAALLEAVATVGPIAVAIDSSSDSFTTYNGIYDEPSCSSTLLDHAVVLIGYGTEDDGLDYWLVKTGTA</sequence>
<name>A0AAV4NFK8_CAEEX</name>
<comment type="similarity">
    <text evidence="1">Belongs to the peptidase C1 family.</text>
</comment>
<dbReference type="InterPro" id="IPR039417">
    <property type="entry name" value="Peptidase_C1A_papain-like"/>
</dbReference>
<keyword evidence="4" id="KW-1185">Reference proteome</keyword>
<evidence type="ECO:0000259" key="2">
    <source>
        <dbReference type="SMART" id="SM00645"/>
    </source>
</evidence>
<dbReference type="PANTHER" id="PTHR12411">
    <property type="entry name" value="CYSTEINE PROTEASE FAMILY C1-RELATED"/>
    <property type="match status" value="1"/>
</dbReference>
<dbReference type="PROSITE" id="PS00639">
    <property type="entry name" value="THIOL_PROTEASE_HIS"/>
    <property type="match status" value="1"/>
</dbReference>
<dbReference type="CDD" id="cd02248">
    <property type="entry name" value="Peptidase_C1A"/>
    <property type="match status" value="1"/>
</dbReference>
<organism evidence="3 4">
    <name type="scientific">Caerostris extrusa</name>
    <name type="common">Bark spider</name>
    <name type="synonym">Caerostris bankana</name>
    <dbReference type="NCBI Taxonomy" id="172846"/>
    <lineage>
        <taxon>Eukaryota</taxon>
        <taxon>Metazoa</taxon>
        <taxon>Ecdysozoa</taxon>
        <taxon>Arthropoda</taxon>
        <taxon>Chelicerata</taxon>
        <taxon>Arachnida</taxon>
        <taxon>Araneae</taxon>
        <taxon>Araneomorphae</taxon>
        <taxon>Entelegynae</taxon>
        <taxon>Araneoidea</taxon>
        <taxon>Araneidae</taxon>
        <taxon>Caerostris</taxon>
    </lineage>
</organism>
<dbReference type="InterPro" id="IPR038765">
    <property type="entry name" value="Papain-like_cys_pep_sf"/>
</dbReference>
<accession>A0AAV4NFK8</accession>
<dbReference type="GO" id="GO:0006508">
    <property type="term" value="P:proteolysis"/>
    <property type="evidence" value="ECO:0007669"/>
    <property type="project" value="InterPro"/>
</dbReference>
<dbReference type="Gene3D" id="3.90.70.10">
    <property type="entry name" value="Cysteine proteinases"/>
    <property type="match status" value="1"/>
</dbReference>
<dbReference type="AlphaFoldDB" id="A0AAV4NFK8"/>
<feature type="domain" description="Peptidase C1A papain C-terminal" evidence="2">
    <location>
        <begin position="13"/>
        <end position="171"/>
    </location>
</feature>
<dbReference type="SUPFAM" id="SSF54001">
    <property type="entry name" value="Cysteine proteinases"/>
    <property type="match status" value="1"/>
</dbReference>
<evidence type="ECO:0000313" key="3">
    <source>
        <dbReference type="EMBL" id="GIX82496.1"/>
    </source>
</evidence>